<name>A0A3N1ZW48_9ACTN</name>
<evidence type="ECO:0000313" key="4">
    <source>
        <dbReference type="Proteomes" id="UP000275749"/>
    </source>
</evidence>
<proteinExistence type="predicted"/>
<dbReference type="Proteomes" id="UP000275749">
    <property type="component" value="Unassembled WGS sequence"/>
</dbReference>
<gene>
    <name evidence="3" type="ORF">EDD41_2335</name>
</gene>
<dbReference type="Pfam" id="PF14231">
    <property type="entry name" value="GXWXG"/>
    <property type="match status" value="1"/>
</dbReference>
<dbReference type="Pfam" id="PF14232">
    <property type="entry name" value="DUF4334"/>
    <property type="match status" value="1"/>
</dbReference>
<protein>
    <submittedName>
        <fullName evidence="3">Uncharacterized protein DUF4334</fullName>
    </submittedName>
</protein>
<dbReference type="AlphaFoldDB" id="A0A3N1ZW48"/>
<organism evidence="3 4">
    <name type="scientific">Luteococcus japonicus</name>
    <dbReference type="NCBI Taxonomy" id="33984"/>
    <lineage>
        <taxon>Bacteria</taxon>
        <taxon>Bacillati</taxon>
        <taxon>Actinomycetota</taxon>
        <taxon>Actinomycetes</taxon>
        <taxon>Propionibacteriales</taxon>
        <taxon>Propionibacteriaceae</taxon>
        <taxon>Luteococcus</taxon>
    </lineage>
</organism>
<comment type="caution">
    <text evidence="3">The sequence shown here is derived from an EMBL/GenBank/DDBJ whole genome shotgun (WGS) entry which is preliminary data.</text>
</comment>
<evidence type="ECO:0000313" key="3">
    <source>
        <dbReference type="EMBL" id="ROR55083.1"/>
    </source>
</evidence>
<evidence type="ECO:0000259" key="2">
    <source>
        <dbReference type="Pfam" id="PF14232"/>
    </source>
</evidence>
<reference evidence="3 4" key="1">
    <citation type="submission" date="2018-11" db="EMBL/GenBank/DDBJ databases">
        <title>Sequencing the genomes of 1000 actinobacteria strains.</title>
        <authorList>
            <person name="Klenk H.-P."/>
        </authorList>
    </citation>
    <scope>NUCLEOTIDE SEQUENCE [LARGE SCALE GENOMIC DNA]</scope>
    <source>
        <strain evidence="3 4">DSM 10546</strain>
    </source>
</reference>
<evidence type="ECO:0000259" key="1">
    <source>
        <dbReference type="Pfam" id="PF14231"/>
    </source>
</evidence>
<feature type="domain" description="DUF4334" evidence="2">
    <location>
        <begin position="116"/>
        <end position="169"/>
    </location>
</feature>
<dbReference type="EMBL" id="RKHG01000001">
    <property type="protein sequence ID" value="ROR55083.1"/>
    <property type="molecule type" value="Genomic_DNA"/>
</dbReference>
<dbReference type="InterPro" id="IPR025568">
    <property type="entry name" value="DUF4334"/>
</dbReference>
<dbReference type="Gene3D" id="2.40.128.580">
    <property type="entry name" value="GXWXG domain"/>
    <property type="match status" value="2"/>
</dbReference>
<dbReference type="InterPro" id="IPR025951">
    <property type="entry name" value="GXWXG_dom"/>
</dbReference>
<feature type="domain" description="GXWXG" evidence="1">
    <location>
        <begin position="12"/>
        <end position="69"/>
    </location>
</feature>
<accession>A0A3N1ZW48</accession>
<sequence length="170" mass="19066">MEGMDTKQALERFDQLPAVRNDEMIGSWAGSGLPTGHRLDGLLETLGWKGKRFEDQETVHPLVFADSRGEFLVDPAWLPARLLPHAGVLTSGAVGRVAESLSRRGLLRVATTRRPGARLRRVEHRGMVSAAMVYDALPIIDHFRRLDEVTLLGLMDARGLEPYFFQLHRQ</sequence>